<dbReference type="SMART" id="SM00783">
    <property type="entry name" value="A_amylase_inhib"/>
    <property type="match status" value="1"/>
</dbReference>
<organism evidence="4 5">
    <name type="scientific">Streptomyces gobitricini</name>
    <dbReference type="NCBI Taxonomy" id="68211"/>
    <lineage>
        <taxon>Bacteria</taxon>
        <taxon>Bacillati</taxon>
        <taxon>Actinomycetota</taxon>
        <taxon>Actinomycetes</taxon>
        <taxon>Kitasatosporales</taxon>
        <taxon>Streptomycetaceae</taxon>
        <taxon>Streptomyces</taxon>
    </lineage>
</organism>
<name>A0ABN3LTC3_9ACTN</name>
<keyword evidence="5" id="KW-1185">Reference proteome</keyword>
<feature type="chain" id="PRO_5045903243" description="Alpha-amylase" evidence="3">
    <location>
        <begin position="25"/>
        <end position="109"/>
    </location>
</feature>
<dbReference type="EMBL" id="BAAASR010000013">
    <property type="protein sequence ID" value="GAA2489851.1"/>
    <property type="molecule type" value="Genomic_DNA"/>
</dbReference>
<dbReference type="SUPFAM" id="SSF49498">
    <property type="entry name" value="alpha-Amylase inhibitor tendamistat"/>
    <property type="match status" value="1"/>
</dbReference>
<dbReference type="InterPro" id="IPR036379">
    <property type="entry name" value="A-amylase_inhib_sf"/>
</dbReference>
<comment type="caution">
    <text evidence="4">The sequence shown here is derived from an EMBL/GenBank/DDBJ whole genome shotgun (WGS) entry which is preliminary data.</text>
</comment>
<protein>
    <recommendedName>
        <fullName evidence="6">Alpha-amylase</fullName>
    </recommendedName>
</protein>
<sequence>MQRLKRSTNRMAIAVLSTAAACFAQTIGGTSAVAAPAEATPSCLQHSTSWRYTFVTNDCASTQHVTVEYRDGTTVPCRTAEPGDTVTFPGYGTGGNEVLGVAPCSTVSP</sequence>
<feature type="signal peptide" evidence="3">
    <location>
        <begin position="1"/>
        <end position="24"/>
    </location>
</feature>
<dbReference type="InterPro" id="IPR000833">
    <property type="entry name" value="A-amylase_inhib"/>
</dbReference>
<reference evidence="4 5" key="1">
    <citation type="journal article" date="2019" name="Int. J. Syst. Evol. Microbiol.">
        <title>The Global Catalogue of Microorganisms (GCM) 10K type strain sequencing project: providing services to taxonomists for standard genome sequencing and annotation.</title>
        <authorList>
            <consortium name="The Broad Institute Genomics Platform"/>
            <consortium name="The Broad Institute Genome Sequencing Center for Infectious Disease"/>
            <person name="Wu L."/>
            <person name="Ma J."/>
        </authorList>
    </citation>
    <scope>NUCLEOTIDE SEQUENCE [LARGE SCALE GENOMIC DNA]</scope>
    <source>
        <strain evidence="4 5">JCM 5062</strain>
    </source>
</reference>
<keyword evidence="2" id="KW-1015">Disulfide bond</keyword>
<evidence type="ECO:0000313" key="4">
    <source>
        <dbReference type="EMBL" id="GAA2489851.1"/>
    </source>
</evidence>
<evidence type="ECO:0000256" key="1">
    <source>
        <dbReference type="ARBA" id="ARBA00022579"/>
    </source>
</evidence>
<evidence type="ECO:0000256" key="3">
    <source>
        <dbReference type="SAM" id="SignalP"/>
    </source>
</evidence>
<evidence type="ECO:0008006" key="6">
    <source>
        <dbReference type="Google" id="ProtNLM"/>
    </source>
</evidence>
<dbReference type="Proteomes" id="UP001499942">
    <property type="component" value="Unassembled WGS sequence"/>
</dbReference>
<keyword evidence="1" id="KW-0022">Alpha-amylase inhibitor</keyword>
<accession>A0ABN3LTC3</accession>
<evidence type="ECO:0000313" key="5">
    <source>
        <dbReference type="Proteomes" id="UP001499942"/>
    </source>
</evidence>
<gene>
    <name evidence="4" type="ORF">GCM10010393_21960</name>
</gene>
<dbReference type="PROSITE" id="PS51257">
    <property type="entry name" value="PROKAR_LIPOPROTEIN"/>
    <property type="match status" value="1"/>
</dbReference>
<evidence type="ECO:0000256" key="2">
    <source>
        <dbReference type="ARBA" id="ARBA00023157"/>
    </source>
</evidence>
<dbReference type="Pfam" id="PF01356">
    <property type="entry name" value="A_amylase_inhib"/>
    <property type="match status" value="1"/>
</dbReference>
<proteinExistence type="predicted"/>
<keyword evidence="3" id="KW-0732">Signal</keyword>
<dbReference type="Gene3D" id="2.60.40.20">
    <property type="entry name" value="Alpha-amylase inhibitor"/>
    <property type="match status" value="1"/>
</dbReference>